<feature type="transmembrane region" description="Helical" evidence="1">
    <location>
        <begin position="63"/>
        <end position="82"/>
    </location>
</feature>
<dbReference type="AlphaFoldDB" id="A0A7W3LM36"/>
<sequence length="170" mass="18012">MLVFAAVMQVLVGLAFVSIPVVRARYGRDAAAKAEAELVRQGVPASVLKENGLSFDASGHETAAPVAVALVMAVLAALNLLAHPWGQTLTWGFQTLVLIGNALILWSQVTAERSVRAAFRRKGGPMLERVDVVALLKAAESGFPAWVKVQQYVRHTVVFAGSVLALVAVA</sequence>
<keyword evidence="1" id="KW-1133">Transmembrane helix</keyword>
<protein>
    <submittedName>
        <fullName evidence="2">Uncharacterized protein</fullName>
    </submittedName>
</protein>
<reference evidence="2 3" key="1">
    <citation type="submission" date="2020-08" db="EMBL/GenBank/DDBJ databases">
        <title>Genomic Encyclopedia of Type Strains, Phase IV (KMG-IV): sequencing the most valuable type-strain genomes for metagenomic binning, comparative biology and taxonomic classification.</title>
        <authorList>
            <person name="Goeker M."/>
        </authorList>
    </citation>
    <scope>NUCLEOTIDE SEQUENCE [LARGE SCALE GENOMIC DNA]</scope>
    <source>
        <strain evidence="2 3">DSM 44197</strain>
    </source>
</reference>
<feature type="transmembrane region" description="Helical" evidence="1">
    <location>
        <begin position="89"/>
        <end position="109"/>
    </location>
</feature>
<proteinExistence type="predicted"/>
<keyword evidence="1" id="KW-0472">Membrane</keyword>
<evidence type="ECO:0000256" key="1">
    <source>
        <dbReference type="SAM" id="Phobius"/>
    </source>
</evidence>
<evidence type="ECO:0000313" key="3">
    <source>
        <dbReference type="Proteomes" id="UP000572680"/>
    </source>
</evidence>
<evidence type="ECO:0000313" key="2">
    <source>
        <dbReference type="EMBL" id="MBA8950535.1"/>
    </source>
</evidence>
<organism evidence="2 3">
    <name type="scientific">Actinomadura namibiensis</name>
    <dbReference type="NCBI Taxonomy" id="182080"/>
    <lineage>
        <taxon>Bacteria</taxon>
        <taxon>Bacillati</taxon>
        <taxon>Actinomycetota</taxon>
        <taxon>Actinomycetes</taxon>
        <taxon>Streptosporangiales</taxon>
        <taxon>Thermomonosporaceae</taxon>
        <taxon>Actinomadura</taxon>
    </lineage>
</organism>
<gene>
    <name evidence="2" type="ORF">HNR61_002148</name>
</gene>
<keyword evidence="1" id="KW-0812">Transmembrane</keyword>
<accession>A0A7W3LM36</accession>
<name>A0A7W3LM36_ACTNM</name>
<comment type="caution">
    <text evidence="2">The sequence shown here is derived from an EMBL/GenBank/DDBJ whole genome shotgun (WGS) entry which is preliminary data.</text>
</comment>
<dbReference type="EMBL" id="JACJIA010000002">
    <property type="protein sequence ID" value="MBA8950535.1"/>
    <property type="molecule type" value="Genomic_DNA"/>
</dbReference>
<keyword evidence="3" id="KW-1185">Reference proteome</keyword>
<dbReference type="RefSeq" id="WP_182842934.1">
    <property type="nucleotide sequence ID" value="NZ_BAAALP010000057.1"/>
</dbReference>
<dbReference type="Proteomes" id="UP000572680">
    <property type="component" value="Unassembled WGS sequence"/>
</dbReference>